<dbReference type="InterPro" id="IPR004182">
    <property type="entry name" value="GRAM"/>
</dbReference>
<evidence type="ECO:0000313" key="6">
    <source>
        <dbReference type="EMBL" id="GFT61645.1"/>
    </source>
</evidence>
<gene>
    <name evidence="6" type="primary">TBC1D9</name>
    <name evidence="6" type="ORF">NPIL_304601</name>
</gene>
<dbReference type="InterPro" id="IPR002048">
    <property type="entry name" value="EF_hand_dom"/>
</dbReference>
<dbReference type="SUPFAM" id="SSF47923">
    <property type="entry name" value="Ypt/Rab-GAP domain of gyp1p"/>
    <property type="match status" value="2"/>
</dbReference>
<evidence type="ECO:0000256" key="1">
    <source>
        <dbReference type="ARBA" id="ARBA00022468"/>
    </source>
</evidence>
<dbReference type="CDD" id="cd13351">
    <property type="entry name" value="PH-GRAM1_TCB1D9_TCB1D9B"/>
    <property type="match status" value="1"/>
</dbReference>
<dbReference type="CDD" id="cd13354">
    <property type="entry name" value="PH-GRAM2_TCB1D9_TCB1D9B"/>
    <property type="match status" value="1"/>
</dbReference>
<evidence type="ECO:0000313" key="7">
    <source>
        <dbReference type="Proteomes" id="UP000887013"/>
    </source>
</evidence>
<dbReference type="Gene3D" id="2.30.29.30">
    <property type="entry name" value="Pleckstrin-homology domain (PH domain)/Phosphotyrosine-binding domain (PTB)"/>
    <property type="match status" value="2"/>
</dbReference>
<keyword evidence="1" id="KW-0343">GTPase activation</keyword>
<dbReference type="InterPro" id="IPR036014">
    <property type="entry name" value="TCB1D9/TCB1D9B_PH-GRAM1"/>
</dbReference>
<dbReference type="GO" id="GO:0005096">
    <property type="term" value="F:GTPase activator activity"/>
    <property type="evidence" value="ECO:0007669"/>
    <property type="project" value="UniProtKB-KW"/>
</dbReference>
<dbReference type="GO" id="GO:0003008">
    <property type="term" value="P:system process"/>
    <property type="evidence" value="ECO:0007669"/>
    <property type="project" value="UniProtKB-ARBA"/>
</dbReference>
<dbReference type="EMBL" id="BMAW01019101">
    <property type="protein sequence ID" value="GFT61645.1"/>
    <property type="molecule type" value="Genomic_DNA"/>
</dbReference>
<dbReference type="Gene3D" id="1.10.472.80">
    <property type="entry name" value="Ypt/Rab-GAP domain of gyp1p, domain 3"/>
    <property type="match status" value="1"/>
</dbReference>
<dbReference type="SMART" id="SM00164">
    <property type="entry name" value="TBC"/>
    <property type="match status" value="1"/>
</dbReference>
<feature type="domain" description="EF-hand" evidence="5">
    <location>
        <begin position="848"/>
        <end position="883"/>
    </location>
</feature>
<dbReference type="InterPro" id="IPR035969">
    <property type="entry name" value="Rab-GAP_TBC_sf"/>
</dbReference>
<dbReference type="InterPro" id="IPR011992">
    <property type="entry name" value="EF-hand-dom_pair"/>
</dbReference>
<dbReference type="Gene3D" id="1.10.238.10">
    <property type="entry name" value="EF-hand"/>
    <property type="match status" value="1"/>
</dbReference>
<dbReference type="AlphaFoldDB" id="A0A8X6PBP3"/>
<keyword evidence="7" id="KW-1185">Reference proteome</keyword>
<dbReference type="PANTHER" id="PTHR47666">
    <property type="entry name" value="PROTEIN VASCULAR ASSOCIATED DEATH 1, CHLOROPLASTIC"/>
    <property type="match status" value="1"/>
</dbReference>
<evidence type="ECO:0000256" key="3">
    <source>
        <dbReference type="ARBA" id="ARBA00022837"/>
    </source>
</evidence>
<dbReference type="Gene3D" id="1.10.8.270">
    <property type="entry name" value="putative rabgap domain of human tbc1 domain family member 14 like domains"/>
    <property type="match status" value="1"/>
</dbReference>
<dbReference type="GO" id="GO:0005509">
    <property type="term" value="F:calcium ion binding"/>
    <property type="evidence" value="ECO:0007669"/>
    <property type="project" value="InterPro"/>
</dbReference>
<accession>A0A8X6PBP3</accession>
<dbReference type="PANTHER" id="PTHR47666:SF1">
    <property type="entry name" value="PROTEIN VASCULAR ASSOCIATED DEATH 1, CHLOROPLASTIC"/>
    <property type="match status" value="1"/>
</dbReference>
<dbReference type="SUPFAM" id="SSF47473">
    <property type="entry name" value="EF-hand"/>
    <property type="match status" value="1"/>
</dbReference>
<reference evidence="6" key="1">
    <citation type="submission" date="2020-08" db="EMBL/GenBank/DDBJ databases">
        <title>Multicomponent nature underlies the extraordinary mechanical properties of spider dragline silk.</title>
        <authorList>
            <person name="Kono N."/>
            <person name="Nakamura H."/>
            <person name="Mori M."/>
            <person name="Yoshida Y."/>
            <person name="Ohtoshi R."/>
            <person name="Malay A.D."/>
            <person name="Moran D.A.P."/>
            <person name="Tomita M."/>
            <person name="Numata K."/>
            <person name="Arakawa K."/>
        </authorList>
    </citation>
    <scope>NUCLEOTIDE SEQUENCE</scope>
</reference>
<dbReference type="SMART" id="SM00568">
    <property type="entry name" value="GRAM"/>
    <property type="match status" value="2"/>
</dbReference>
<protein>
    <submittedName>
        <fullName evidence="6">TBC1 domain family member 9</fullName>
    </submittedName>
</protein>
<name>A0A8X6PBP3_NEPPI</name>
<evidence type="ECO:0000256" key="2">
    <source>
        <dbReference type="ARBA" id="ARBA00022737"/>
    </source>
</evidence>
<dbReference type="InterPro" id="IPR018247">
    <property type="entry name" value="EF_Hand_1_Ca_BS"/>
</dbReference>
<dbReference type="PROSITE" id="PS50222">
    <property type="entry name" value="EF_HAND_2"/>
    <property type="match status" value="1"/>
</dbReference>
<dbReference type="PROSITE" id="PS00018">
    <property type="entry name" value="EF_HAND_1"/>
    <property type="match status" value="1"/>
</dbReference>
<dbReference type="OrthoDB" id="17687at2759"/>
<proteinExistence type="predicted"/>
<dbReference type="InterPro" id="IPR011993">
    <property type="entry name" value="PH-like_dom_sf"/>
</dbReference>
<dbReference type="Proteomes" id="UP000887013">
    <property type="component" value="Unassembled WGS sequence"/>
</dbReference>
<dbReference type="FunFam" id="2.30.29.30:FF:000013">
    <property type="entry name" value="Putative TBC1 domain family member 8B"/>
    <property type="match status" value="1"/>
</dbReference>
<sequence>MWVKPQEVAFARSLWVIEHANPFFILQQRKGYGTKGLSSLFVGTFDSVFDTKPLPFRIILHASVTDKNPLIVASAFTKNEITDHWEWLEKNVVPTLSAFDNIDEMRNFVACKIESLVAQRSFDSTQDPDSMQYKITSLKFSQLFNMPKEEKLVNYYSCCLWKKKLPSQGWLYLSVNHMCFYSQIFKKEFKLIIRWVEVTQIEKNDSVVFPDSISVLTRTKKFHFSMFLKLEETFSLMQQLANLAMKKLISEESFEADTELVNKLSKNVPKKQSYLKRDLDARAHSETYRSTFRLPLDEKLDGSTECSLLTPYNKQHVWGRMYVSSSYICFESQVRLLVSLVIPMREMSIVEKGSIKNALLITTRDKTNFTFADLEDLEFVVQKVSELLAKVPEVKSHFNETKTAEGNCSDTNKIRKERTWIIHPPLYTLFNPEAVVSTPAEKTKVQLWNNHFSEYGRGVSAYRTCKDRELVLKGIPVQLRSELWMHYSGAINEITIHPGYYKWLVEQSRGKPSIAADEIERDLHRSLPEHPAFQSDPGIDVLRRVLTAYAWRNPSIGYCQAMNIVTSVLLIYASEEEAFWLLVAICERLLPDYFNTKVVGALIDQGVLEHLTSEHLPDVHAKLVPFGVLSMISLSWFLTIFLSVIPFSSAVNIVDCFFYDGAKVVFQIALKVLEANRQDLLASNDDGEAMTVLSDYLSSVVCRDEDSSFISYQNCVPEFEKRRIHVSKLIKEAYAQYGFITNNTIEQLRMKQRLRVVQELEDTNRKNVVRSVFYDDLVKSVFSQQEVDDVFTFIKEEQLQQRYWSPTVVCNGSEKYDPSVPFYEQCLIDYDVFRIFFNLLPPWGRGENAKKLCARIFQLIDDNQDNMLSFLEFLQFLAIVCRTDVEMKLKMLYLSHLINSPDVKSETTSLSGEPEEAAEAEEFFSSIESNAATSEADSVQSSSDHLLHSNSLTETCNVKELKKFLFSTDLTLPKMNQERFIDLWKSMYDMFVMHKEEHRIYNCIATVGTLLLQIGELGSVVQSIEDMDLYDDNLGTRSQSLPVELSPKTEVLERNSPDSISENSNITSIPVRSSSVSVSKTLNSESTSDEQAQREWGITFEQFQGTSYTQQFLISQFDYRINLSQEIDNYRKQCFEKMTTS</sequence>
<dbReference type="PROSITE" id="PS50086">
    <property type="entry name" value="TBC_RABGAP"/>
    <property type="match status" value="1"/>
</dbReference>
<keyword evidence="3" id="KW-0106">Calcium</keyword>
<dbReference type="InterPro" id="IPR036017">
    <property type="entry name" value="TCB1D9/TCB1D9B_PH-GRAM2"/>
</dbReference>
<evidence type="ECO:0000259" key="4">
    <source>
        <dbReference type="PROSITE" id="PS50086"/>
    </source>
</evidence>
<keyword evidence="2" id="KW-0677">Repeat</keyword>
<feature type="domain" description="Rab-GAP TBC" evidence="4">
    <location>
        <begin position="474"/>
        <end position="661"/>
    </location>
</feature>
<dbReference type="FunFam" id="1.10.8.270:FF:000002">
    <property type="entry name" value="TBC1 domain family member 9B"/>
    <property type="match status" value="1"/>
</dbReference>
<organism evidence="6 7">
    <name type="scientific">Nephila pilipes</name>
    <name type="common">Giant wood spider</name>
    <name type="synonym">Nephila maculata</name>
    <dbReference type="NCBI Taxonomy" id="299642"/>
    <lineage>
        <taxon>Eukaryota</taxon>
        <taxon>Metazoa</taxon>
        <taxon>Ecdysozoa</taxon>
        <taxon>Arthropoda</taxon>
        <taxon>Chelicerata</taxon>
        <taxon>Arachnida</taxon>
        <taxon>Araneae</taxon>
        <taxon>Araneomorphae</taxon>
        <taxon>Entelegynae</taxon>
        <taxon>Araneoidea</taxon>
        <taxon>Nephilidae</taxon>
        <taxon>Nephila</taxon>
    </lineage>
</organism>
<dbReference type="Pfam" id="PF02893">
    <property type="entry name" value="GRAM"/>
    <property type="match status" value="2"/>
</dbReference>
<comment type="caution">
    <text evidence="6">The sequence shown here is derived from an EMBL/GenBank/DDBJ whole genome shotgun (WGS) entry which is preliminary data.</text>
</comment>
<dbReference type="Pfam" id="PF00566">
    <property type="entry name" value="RabGAP-TBC"/>
    <property type="match status" value="1"/>
</dbReference>
<dbReference type="InterPro" id="IPR000195">
    <property type="entry name" value="Rab-GAP-TBC_dom"/>
</dbReference>
<evidence type="ECO:0000259" key="5">
    <source>
        <dbReference type="PROSITE" id="PS50222"/>
    </source>
</evidence>